<reference evidence="2 3" key="1">
    <citation type="journal article" date="2015" name="Microbiome">
        <title>Genomic resolution of linkages in carbon, nitrogen, and sulfur cycling among widespread estuary sediment bacteria.</title>
        <authorList>
            <person name="Baker B.J."/>
            <person name="Lazar C.S."/>
            <person name="Teske A.P."/>
            <person name="Dick G.J."/>
        </authorList>
    </citation>
    <scope>NUCLEOTIDE SEQUENCE [LARGE SCALE GENOMIC DNA]</scope>
    <source>
        <strain evidence="2">SM23_60</strain>
    </source>
</reference>
<keyword evidence="1" id="KW-0812">Transmembrane</keyword>
<keyword evidence="1" id="KW-0472">Membrane</keyword>
<keyword evidence="1" id="KW-1133">Transmembrane helix</keyword>
<feature type="transmembrane region" description="Helical" evidence="1">
    <location>
        <begin position="34"/>
        <end position="54"/>
    </location>
</feature>
<comment type="caution">
    <text evidence="2">The sequence shown here is derived from an EMBL/GenBank/DDBJ whole genome shotgun (WGS) entry which is preliminary data.</text>
</comment>
<gene>
    <name evidence="2" type="ORF">AMJ87_07015</name>
</gene>
<name>A0A0S8GEZ9_UNCW3</name>
<feature type="transmembrane region" description="Helical" evidence="1">
    <location>
        <begin position="7"/>
        <end position="28"/>
    </location>
</feature>
<proteinExistence type="predicted"/>
<evidence type="ECO:0000313" key="2">
    <source>
        <dbReference type="EMBL" id="KPK71622.1"/>
    </source>
</evidence>
<dbReference type="Proteomes" id="UP000051096">
    <property type="component" value="Unassembled WGS sequence"/>
</dbReference>
<dbReference type="AlphaFoldDB" id="A0A0S8GEZ9"/>
<organism evidence="2 3">
    <name type="scientific">candidate division WOR_3 bacterium SM23_60</name>
    <dbReference type="NCBI Taxonomy" id="1703780"/>
    <lineage>
        <taxon>Bacteria</taxon>
        <taxon>Bacteria division WOR-3</taxon>
    </lineage>
</organism>
<protein>
    <submittedName>
        <fullName evidence="2">Uncharacterized protein</fullName>
    </submittedName>
</protein>
<sequence>MDLKGEFISKAVEIAAGVVVGYISYAVSARTSDLAGMFGVMTGLMTTMVVAILVESYRHAQDIRDSKASFITLTEKIAQKHQDTWDFAQVLRYGTTTIPNERVIDVVIQLLWRIKHRVLATSYVSPDVLWGRSYSALYHEIERAKIRVNKASITRIFIIDTQEELTQLRNVMSRQQEAGIKIKYIFKKTIDHTPTLKRGVATIESLDFDVFDDRLVLFVPTDKKRGPKYGKILFGKEECERYKRFHDYLFEEAEEIEWT</sequence>
<evidence type="ECO:0000313" key="3">
    <source>
        <dbReference type="Proteomes" id="UP000051096"/>
    </source>
</evidence>
<evidence type="ECO:0000256" key="1">
    <source>
        <dbReference type="SAM" id="Phobius"/>
    </source>
</evidence>
<accession>A0A0S8GEZ9</accession>
<dbReference type="EMBL" id="LJUO01000059">
    <property type="protein sequence ID" value="KPK71622.1"/>
    <property type="molecule type" value="Genomic_DNA"/>
</dbReference>